<name>A0A0D9VGB7_9ORYZ</name>
<keyword evidence="3" id="KW-1185">Reference proteome</keyword>
<dbReference type="Gramene" id="LPERR02G14340.1">
    <property type="protein sequence ID" value="LPERR02G14340.1"/>
    <property type="gene ID" value="LPERR02G14340"/>
</dbReference>
<dbReference type="EnsemblPlants" id="LPERR02G14340.1">
    <property type="protein sequence ID" value="LPERR02G14340.1"/>
    <property type="gene ID" value="LPERR02G14340"/>
</dbReference>
<evidence type="ECO:0000256" key="1">
    <source>
        <dbReference type="SAM" id="MobiDB-lite"/>
    </source>
</evidence>
<reference evidence="3" key="2">
    <citation type="submission" date="2013-12" db="EMBL/GenBank/DDBJ databases">
        <authorList>
            <person name="Yu Y."/>
            <person name="Lee S."/>
            <person name="de Baynast K."/>
            <person name="Wissotski M."/>
            <person name="Liu L."/>
            <person name="Talag J."/>
            <person name="Goicoechea J."/>
            <person name="Angelova A."/>
            <person name="Jetty R."/>
            <person name="Kudrna D."/>
            <person name="Golser W."/>
            <person name="Rivera L."/>
            <person name="Zhang J."/>
            <person name="Wing R."/>
        </authorList>
    </citation>
    <scope>NUCLEOTIDE SEQUENCE</scope>
</reference>
<sequence length="74" mass="7916">MEKKSKKTTGTRDEHRDVSKRITLGMTSTGGDGEVSYGQLAAVQPGDGDDRTLGSPMTSTTSTPGRSLRRRSLC</sequence>
<dbReference type="Proteomes" id="UP000032180">
    <property type="component" value="Chromosome 2"/>
</dbReference>
<dbReference type="HOGENOM" id="CLU_2691320_0_0_1"/>
<feature type="compositionally biased region" description="Basic and acidic residues" evidence="1">
    <location>
        <begin position="10"/>
        <end position="20"/>
    </location>
</feature>
<reference evidence="2 3" key="1">
    <citation type="submission" date="2012-08" db="EMBL/GenBank/DDBJ databases">
        <title>Oryza genome evolution.</title>
        <authorList>
            <person name="Wing R.A."/>
        </authorList>
    </citation>
    <scope>NUCLEOTIDE SEQUENCE</scope>
</reference>
<evidence type="ECO:0000313" key="2">
    <source>
        <dbReference type="EnsemblPlants" id="LPERR02G14340.1"/>
    </source>
</evidence>
<evidence type="ECO:0000313" key="3">
    <source>
        <dbReference type="Proteomes" id="UP000032180"/>
    </source>
</evidence>
<feature type="region of interest" description="Disordered" evidence="1">
    <location>
        <begin position="1"/>
        <end position="74"/>
    </location>
</feature>
<feature type="compositionally biased region" description="Low complexity" evidence="1">
    <location>
        <begin position="54"/>
        <end position="66"/>
    </location>
</feature>
<protein>
    <submittedName>
        <fullName evidence="2">Uncharacterized protein</fullName>
    </submittedName>
</protein>
<dbReference type="AlphaFoldDB" id="A0A0D9VGB7"/>
<accession>A0A0D9VGB7</accession>
<organism evidence="2 3">
    <name type="scientific">Leersia perrieri</name>
    <dbReference type="NCBI Taxonomy" id="77586"/>
    <lineage>
        <taxon>Eukaryota</taxon>
        <taxon>Viridiplantae</taxon>
        <taxon>Streptophyta</taxon>
        <taxon>Embryophyta</taxon>
        <taxon>Tracheophyta</taxon>
        <taxon>Spermatophyta</taxon>
        <taxon>Magnoliopsida</taxon>
        <taxon>Liliopsida</taxon>
        <taxon>Poales</taxon>
        <taxon>Poaceae</taxon>
        <taxon>BOP clade</taxon>
        <taxon>Oryzoideae</taxon>
        <taxon>Oryzeae</taxon>
        <taxon>Oryzinae</taxon>
        <taxon>Leersia</taxon>
    </lineage>
</organism>
<reference evidence="2" key="3">
    <citation type="submission" date="2015-04" db="UniProtKB">
        <authorList>
            <consortium name="EnsemblPlants"/>
        </authorList>
    </citation>
    <scope>IDENTIFICATION</scope>
</reference>
<proteinExistence type="predicted"/>